<evidence type="ECO:0000256" key="10">
    <source>
        <dbReference type="ARBA" id="ARBA00022741"/>
    </source>
</evidence>
<dbReference type="EMBL" id="BMFY01000009">
    <property type="protein sequence ID" value="GGA18373.1"/>
    <property type="molecule type" value="Genomic_DNA"/>
</dbReference>
<evidence type="ECO:0000259" key="27">
    <source>
        <dbReference type="PROSITE" id="PS50109"/>
    </source>
</evidence>
<evidence type="ECO:0000256" key="13">
    <source>
        <dbReference type="ARBA" id="ARBA00022840"/>
    </source>
</evidence>
<dbReference type="InterPro" id="IPR003661">
    <property type="entry name" value="HisK_dim/P_dom"/>
</dbReference>
<dbReference type="PROSITE" id="PS50885">
    <property type="entry name" value="HAMP"/>
    <property type="match status" value="1"/>
</dbReference>
<evidence type="ECO:0000256" key="1">
    <source>
        <dbReference type="ARBA" id="ARBA00000085"/>
    </source>
</evidence>
<keyword evidence="17" id="KW-0902">Two-component regulatory system</keyword>
<keyword evidence="18" id="KW-0346">Stress response</keyword>
<evidence type="ECO:0000256" key="23">
    <source>
        <dbReference type="ARBA" id="ARBA00040454"/>
    </source>
</evidence>
<comment type="cofactor">
    <cofactor evidence="2">
        <name>Mn(2+)</name>
        <dbReference type="ChEBI" id="CHEBI:29035"/>
    </cofactor>
</comment>
<accession>A0A8J2TZ19</accession>
<reference evidence="29" key="1">
    <citation type="journal article" date="2014" name="Int. J. Syst. Evol. Microbiol.">
        <title>Complete genome sequence of Corynebacterium casei LMG S-19264T (=DSM 44701T), isolated from a smear-ripened cheese.</title>
        <authorList>
            <consortium name="US DOE Joint Genome Institute (JGI-PGF)"/>
            <person name="Walter F."/>
            <person name="Albersmeier A."/>
            <person name="Kalinowski J."/>
            <person name="Ruckert C."/>
        </authorList>
    </citation>
    <scope>NUCLEOTIDE SEQUENCE</scope>
    <source>
        <strain evidence="29">CGMCC 1.12785</strain>
    </source>
</reference>
<keyword evidence="21" id="KW-0464">Manganese</keyword>
<name>A0A8J2TZ19_9MICO</name>
<evidence type="ECO:0000313" key="29">
    <source>
        <dbReference type="EMBL" id="GGA18373.1"/>
    </source>
</evidence>
<comment type="caution">
    <text evidence="29">The sequence shown here is derived from an EMBL/GenBank/DDBJ whole genome shotgun (WGS) entry which is preliminary data.</text>
</comment>
<dbReference type="Gene3D" id="1.10.287.130">
    <property type="match status" value="1"/>
</dbReference>
<keyword evidence="10" id="KW-0547">Nucleotide-binding</keyword>
<feature type="domain" description="HAMP" evidence="28">
    <location>
        <begin position="238"/>
        <end position="290"/>
    </location>
</feature>
<feature type="domain" description="Histidine kinase" evidence="27">
    <location>
        <begin position="305"/>
        <end position="522"/>
    </location>
</feature>
<evidence type="ECO:0000256" key="14">
    <source>
        <dbReference type="ARBA" id="ARBA00022842"/>
    </source>
</evidence>
<evidence type="ECO:0000256" key="25">
    <source>
        <dbReference type="SAM" id="MobiDB-lite"/>
    </source>
</evidence>
<evidence type="ECO:0000256" key="9">
    <source>
        <dbReference type="ARBA" id="ARBA00022692"/>
    </source>
</evidence>
<evidence type="ECO:0000256" key="26">
    <source>
        <dbReference type="SAM" id="Phobius"/>
    </source>
</evidence>
<dbReference type="PROSITE" id="PS50109">
    <property type="entry name" value="HIS_KIN"/>
    <property type="match status" value="1"/>
</dbReference>
<dbReference type="Proteomes" id="UP000616114">
    <property type="component" value="Unassembled WGS sequence"/>
</dbReference>
<keyword evidence="16 26" id="KW-1133">Transmembrane helix</keyword>
<keyword evidence="12" id="KW-0378">Hydrolase</keyword>
<dbReference type="SUPFAM" id="SSF55874">
    <property type="entry name" value="ATPase domain of HSP90 chaperone/DNA topoisomerase II/histidine kinase"/>
    <property type="match status" value="1"/>
</dbReference>
<evidence type="ECO:0000259" key="28">
    <source>
        <dbReference type="PROSITE" id="PS50885"/>
    </source>
</evidence>
<evidence type="ECO:0000256" key="24">
    <source>
        <dbReference type="ARBA" id="ARBA00041776"/>
    </source>
</evidence>
<dbReference type="InterPro" id="IPR004358">
    <property type="entry name" value="Sig_transdc_His_kin-like_C"/>
</dbReference>
<dbReference type="Gene3D" id="3.30.565.10">
    <property type="entry name" value="Histidine kinase-like ATPase, C-terminal domain"/>
    <property type="match status" value="1"/>
</dbReference>
<keyword evidence="7" id="KW-0597">Phosphoprotein</keyword>
<comment type="catalytic activity">
    <reaction evidence="1">
        <text>ATP + protein L-histidine = ADP + protein N-phospho-L-histidine.</text>
        <dbReference type="EC" id="2.7.13.3"/>
    </reaction>
</comment>
<dbReference type="Pfam" id="PF00512">
    <property type="entry name" value="HisKA"/>
    <property type="match status" value="1"/>
</dbReference>
<evidence type="ECO:0000256" key="20">
    <source>
        <dbReference type="ARBA" id="ARBA00023136"/>
    </source>
</evidence>
<keyword evidence="14" id="KW-0460">Magnesium</keyword>
<dbReference type="GO" id="GO:0000155">
    <property type="term" value="F:phosphorelay sensor kinase activity"/>
    <property type="evidence" value="ECO:0007669"/>
    <property type="project" value="InterPro"/>
</dbReference>
<keyword evidence="6" id="KW-1003">Cell membrane</keyword>
<dbReference type="CDD" id="cd00075">
    <property type="entry name" value="HATPase"/>
    <property type="match status" value="1"/>
</dbReference>
<dbReference type="CDD" id="cd06225">
    <property type="entry name" value="HAMP"/>
    <property type="match status" value="1"/>
</dbReference>
<evidence type="ECO:0000313" key="30">
    <source>
        <dbReference type="Proteomes" id="UP000616114"/>
    </source>
</evidence>
<dbReference type="SUPFAM" id="SSF47384">
    <property type="entry name" value="Homodimeric domain of signal transducing histidine kinase"/>
    <property type="match status" value="1"/>
</dbReference>
<protein>
    <recommendedName>
        <fullName evidence="22">Sensor histidine kinase MtrB</fullName>
        <ecNumber evidence="5">2.7.13.3</ecNumber>
    </recommendedName>
    <alternativeName>
        <fullName evidence="24">Mycobacterial persistence regulator B</fullName>
    </alternativeName>
    <alternativeName>
        <fullName evidence="23">Signal transduction histidine-protein kinase/phosphatase MprB</fullName>
    </alternativeName>
</protein>
<dbReference type="Pfam" id="PF00672">
    <property type="entry name" value="HAMP"/>
    <property type="match status" value="1"/>
</dbReference>
<reference evidence="29" key="2">
    <citation type="submission" date="2020-09" db="EMBL/GenBank/DDBJ databases">
        <authorList>
            <person name="Sun Q."/>
            <person name="Zhou Y."/>
        </authorList>
    </citation>
    <scope>NUCLEOTIDE SEQUENCE</scope>
    <source>
        <strain evidence="29">CGMCC 1.12785</strain>
    </source>
</reference>
<keyword evidence="8" id="KW-0808">Transferase</keyword>
<evidence type="ECO:0000256" key="16">
    <source>
        <dbReference type="ARBA" id="ARBA00022989"/>
    </source>
</evidence>
<dbReference type="FunFam" id="3.30.565.10:FF:000013">
    <property type="entry name" value="Two-component sensor histidine kinase"/>
    <property type="match status" value="1"/>
</dbReference>
<keyword evidence="9 26" id="KW-0812">Transmembrane</keyword>
<evidence type="ECO:0000256" key="12">
    <source>
        <dbReference type="ARBA" id="ARBA00022801"/>
    </source>
</evidence>
<feature type="transmembrane region" description="Helical" evidence="26">
    <location>
        <begin position="218"/>
        <end position="237"/>
    </location>
</feature>
<evidence type="ECO:0000256" key="17">
    <source>
        <dbReference type="ARBA" id="ARBA00023012"/>
    </source>
</evidence>
<feature type="region of interest" description="Disordered" evidence="25">
    <location>
        <begin position="584"/>
        <end position="639"/>
    </location>
</feature>
<comment type="subcellular location">
    <subcellularLocation>
        <location evidence="4">Cell membrane</location>
        <topology evidence="4">Multi-pass membrane protein</topology>
    </subcellularLocation>
</comment>
<dbReference type="NCBIfam" id="NF040691">
    <property type="entry name" value="MtrAB_MtrB"/>
    <property type="match status" value="1"/>
</dbReference>
<dbReference type="Pfam" id="PF02518">
    <property type="entry name" value="HATPase_c"/>
    <property type="match status" value="1"/>
</dbReference>
<dbReference type="InterPro" id="IPR005467">
    <property type="entry name" value="His_kinase_dom"/>
</dbReference>
<dbReference type="EC" id="2.7.13.3" evidence="5"/>
<evidence type="ECO:0000256" key="21">
    <source>
        <dbReference type="ARBA" id="ARBA00023211"/>
    </source>
</evidence>
<comment type="cofactor">
    <cofactor evidence="3">
        <name>Mg(2+)</name>
        <dbReference type="ChEBI" id="CHEBI:18420"/>
    </cofactor>
</comment>
<evidence type="ECO:0000256" key="5">
    <source>
        <dbReference type="ARBA" id="ARBA00012438"/>
    </source>
</evidence>
<evidence type="ECO:0000256" key="18">
    <source>
        <dbReference type="ARBA" id="ARBA00023016"/>
    </source>
</evidence>
<sequence>MISREVIAAWPQQAGKAVAAAARWVIRLFGRSLQLRVIAATIVLTCLGLYGVGAYMAQQIARNLHDNKLGSLSGQTLSYARHLEQLSPSTQSSQSDLTEQLRRELRSMLSSSPIQLRAIVLEPTPESLGVRQVSVQAADQPEIAQDVLTEALTDTVRESGGSAQAYQAITLPGPDGRDLPGLAVGQQISIPGAGQFELYVLADLRDEARILGFVHRSMIVGAVVLVVLVGAISWTVARLVVNPVRVAAEVSQRIASGDLDQRMPVRGHDEIATLGRSFNDMAENLQNHITRMEQLSEVQRQFVSDVSHELRTPLATIKMAAEMIHQSRDEFDPAAARSAELLYSQVDRFERLLSDLLEISRFDAGAAQLETRPEDLKDLVERVVETVEMLAEQTGSRIRVHAPSGPVMTDLDPVRIQRVVRNLVVNAIEHGEGKPVDVYVAADANAAAVSVRDHGVGLSAEAVEHVFDRFWRADPARRRTLGGSGLGLAISLEDAHLHGGWLQAWGRPDEGACFRLTLPRRAGAEITSSPLPLPPADAVLRRGQAELVAGPVSSDGSVRLHTGSIPLIVEREAMDTAAIASDPAIAADSASPVPPLQTGDEDAPEDDGGSGPPAGAEDRGGAAGPGRMTDPARTTEGDR</sequence>
<evidence type="ECO:0000256" key="2">
    <source>
        <dbReference type="ARBA" id="ARBA00001936"/>
    </source>
</evidence>
<dbReference type="InterPro" id="IPR047669">
    <property type="entry name" value="MtrAB_MtrB"/>
</dbReference>
<dbReference type="SMART" id="SM00304">
    <property type="entry name" value="HAMP"/>
    <property type="match status" value="1"/>
</dbReference>
<organism evidence="29 30">
    <name type="scientific">Sediminivirga luteola</name>
    <dbReference type="NCBI Taxonomy" id="1774748"/>
    <lineage>
        <taxon>Bacteria</taxon>
        <taxon>Bacillati</taxon>
        <taxon>Actinomycetota</taxon>
        <taxon>Actinomycetes</taxon>
        <taxon>Micrococcales</taxon>
        <taxon>Brevibacteriaceae</taxon>
        <taxon>Sediminivirga</taxon>
    </lineage>
</organism>
<feature type="transmembrane region" description="Helical" evidence="26">
    <location>
        <begin position="37"/>
        <end position="57"/>
    </location>
</feature>
<dbReference type="SMART" id="SM00387">
    <property type="entry name" value="HATPase_c"/>
    <property type="match status" value="1"/>
</dbReference>
<dbReference type="InterPro" id="IPR050980">
    <property type="entry name" value="2C_sensor_his_kinase"/>
</dbReference>
<evidence type="ECO:0000256" key="11">
    <source>
        <dbReference type="ARBA" id="ARBA00022777"/>
    </source>
</evidence>
<evidence type="ECO:0000256" key="8">
    <source>
        <dbReference type="ARBA" id="ARBA00022679"/>
    </source>
</evidence>
<keyword evidence="20 26" id="KW-0472">Membrane</keyword>
<feature type="compositionally biased region" description="Acidic residues" evidence="25">
    <location>
        <begin position="599"/>
        <end position="608"/>
    </location>
</feature>
<dbReference type="CDD" id="cd00082">
    <property type="entry name" value="HisKA"/>
    <property type="match status" value="1"/>
</dbReference>
<dbReference type="InterPro" id="IPR003594">
    <property type="entry name" value="HATPase_dom"/>
</dbReference>
<dbReference type="GO" id="GO:0005524">
    <property type="term" value="F:ATP binding"/>
    <property type="evidence" value="ECO:0007669"/>
    <property type="project" value="UniProtKB-KW"/>
</dbReference>
<keyword evidence="13" id="KW-0067">ATP-binding</keyword>
<dbReference type="SUPFAM" id="SSF158472">
    <property type="entry name" value="HAMP domain-like"/>
    <property type="match status" value="1"/>
</dbReference>
<evidence type="ECO:0000256" key="19">
    <source>
        <dbReference type="ARBA" id="ARBA00023026"/>
    </source>
</evidence>
<dbReference type="PANTHER" id="PTHR44936">
    <property type="entry name" value="SENSOR PROTEIN CREC"/>
    <property type="match status" value="1"/>
</dbReference>
<dbReference type="FunFam" id="1.10.287.130:FF:000010">
    <property type="entry name" value="Two-component sensor histidine kinase"/>
    <property type="match status" value="1"/>
</dbReference>
<evidence type="ECO:0000256" key="22">
    <source>
        <dbReference type="ARBA" id="ARBA00035305"/>
    </source>
</evidence>
<dbReference type="Gene3D" id="6.10.340.10">
    <property type="match status" value="1"/>
</dbReference>
<dbReference type="GO" id="GO:0005886">
    <property type="term" value="C:plasma membrane"/>
    <property type="evidence" value="ECO:0007669"/>
    <property type="project" value="UniProtKB-SubCell"/>
</dbReference>
<dbReference type="SMART" id="SM00388">
    <property type="entry name" value="HisKA"/>
    <property type="match status" value="1"/>
</dbReference>
<keyword evidence="19" id="KW-0843">Virulence</keyword>
<keyword evidence="30" id="KW-1185">Reference proteome</keyword>
<evidence type="ECO:0000256" key="6">
    <source>
        <dbReference type="ARBA" id="ARBA00022475"/>
    </source>
</evidence>
<evidence type="ECO:0000256" key="7">
    <source>
        <dbReference type="ARBA" id="ARBA00022553"/>
    </source>
</evidence>
<dbReference type="AlphaFoldDB" id="A0A8J2TZ19"/>
<gene>
    <name evidence="29" type="ORF">GCM10011333_21770</name>
</gene>
<keyword evidence="11 29" id="KW-0418">Kinase</keyword>
<dbReference type="InterPro" id="IPR003660">
    <property type="entry name" value="HAMP_dom"/>
</dbReference>
<dbReference type="RefSeq" id="WP_229745089.1">
    <property type="nucleotide sequence ID" value="NZ_BMFY01000009.1"/>
</dbReference>
<keyword evidence="15" id="KW-0904">Protein phosphatase</keyword>
<evidence type="ECO:0000256" key="3">
    <source>
        <dbReference type="ARBA" id="ARBA00001946"/>
    </source>
</evidence>
<proteinExistence type="predicted"/>
<evidence type="ECO:0000256" key="15">
    <source>
        <dbReference type="ARBA" id="ARBA00022912"/>
    </source>
</evidence>
<evidence type="ECO:0000256" key="4">
    <source>
        <dbReference type="ARBA" id="ARBA00004651"/>
    </source>
</evidence>
<dbReference type="PANTHER" id="PTHR44936:SF9">
    <property type="entry name" value="SENSOR PROTEIN CREC"/>
    <property type="match status" value="1"/>
</dbReference>
<dbReference type="PRINTS" id="PR00344">
    <property type="entry name" value="BCTRLSENSOR"/>
</dbReference>
<dbReference type="InterPro" id="IPR036890">
    <property type="entry name" value="HATPase_C_sf"/>
</dbReference>
<dbReference type="GO" id="GO:0004721">
    <property type="term" value="F:phosphoprotein phosphatase activity"/>
    <property type="evidence" value="ECO:0007669"/>
    <property type="project" value="UniProtKB-KW"/>
</dbReference>
<dbReference type="InterPro" id="IPR036097">
    <property type="entry name" value="HisK_dim/P_sf"/>
</dbReference>